<reference evidence="1" key="1">
    <citation type="submission" date="2018-05" db="EMBL/GenBank/DDBJ databases">
        <authorList>
            <person name="Lanie J.A."/>
            <person name="Ng W.-L."/>
            <person name="Kazmierczak K.M."/>
            <person name="Andrzejewski T.M."/>
            <person name="Davidsen T.M."/>
            <person name="Wayne K.J."/>
            <person name="Tettelin H."/>
            <person name="Glass J.I."/>
            <person name="Rusch D."/>
            <person name="Podicherti R."/>
            <person name="Tsui H.-C.T."/>
            <person name="Winkler M.E."/>
        </authorList>
    </citation>
    <scope>NUCLEOTIDE SEQUENCE</scope>
</reference>
<protein>
    <recommendedName>
        <fullName evidence="2">Lipoprotein</fullName>
    </recommendedName>
</protein>
<dbReference type="PROSITE" id="PS51257">
    <property type="entry name" value="PROKAR_LIPOPROTEIN"/>
    <property type="match status" value="1"/>
</dbReference>
<proteinExistence type="predicted"/>
<organism evidence="1">
    <name type="scientific">marine metagenome</name>
    <dbReference type="NCBI Taxonomy" id="408172"/>
    <lineage>
        <taxon>unclassified sequences</taxon>
        <taxon>metagenomes</taxon>
        <taxon>ecological metagenomes</taxon>
    </lineage>
</organism>
<dbReference type="AlphaFoldDB" id="A0A381XPU4"/>
<sequence length="216" mass="24161">MNKVILTVIGAAIMFGCSTTNKEILSRSETLESKPVLETKIQKKETPVWVSMGSGVSLSDNHESKDAFFGVGKKKYIESPGKAHMDANDAARNSLIRILGDFNSGLIRYHQAIKDPREPGWIDGEKLKTVISDTSATLLLDAKITDHWNNSGSNTSFSLARLDFKKVQTTLTSSNHLNGDEKTSMKFISKWVFKNMQLVRERKFLFSKMSQITTIK</sequence>
<name>A0A381XPU4_9ZZZZ</name>
<accession>A0A381XPU4</accession>
<evidence type="ECO:0000313" key="1">
    <source>
        <dbReference type="EMBL" id="SVA66806.1"/>
    </source>
</evidence>
<evidence type="ECO:0008006" key="2">
    <source>
        <dbReference type="Google" id="ProtNLM"/>
    </source>
</evidence>
<dbReference type="EMBL" id="UINC01015956">
    <property type="protein sequence ID" value="SVA66806.1"/>
    <property type="molecule type" value="Genomic_DNA"/>
</dbReference>
<gene>
    <name evidence="1" type="ORF">METZ01_LOCUS119660</name>
</gene>